<dbReference type="GO" id="GO:0051301">
    <property type="term" value="P:cell division"/>
    <property type="evidence" value="ECO:0007669"/>
    <property type="project" value="InterPro"/>
</dbReference>
<keyword evidence="18" id="KW-1185">Reference proteome</keyword>
<dbReference type="GO" id="GO:0015648">
    <property type="term" value="F:lipid-linked peptidoglycan transporter activity"/>
    <property type="evidence" value="ECO:0007669"/>
    <property type="project" value="TreeGrafter"/>
</dbReference>
<evidence type="ECO:0000313" key="17">
    <source>
        <dbReference type="EMBL" id="PQJ27573.1"/>
    </source>
</evidence>
<evidence type="ECO:0000256" key="2">
    <source>
        <dbReference type="ARBA" id="ARBA00022676"/>
    </source>
</evidence>
<feature type="transmembrane region" description="Helical" evidence="16">
    <location>
        <begin position="189"/>
        <end position="209"/>
    </location>
</feature>
<organism evidence="17 18">
    <name type="scientific">Rubritalea profundi</name>
    <dbReference type="NCBI Taxonomy" id="1658618"/>
    <lineage>
        <taxon>Bacteria</taxon>
        <taxon>Pseudomonadati</taxon>
        <taxon>Verrucomicrobiota</taxon>
        <taxon>Verrucomicrobiia</taxon>
        <taxon>Verrucomicrobiales</taxon>
        <taxon>Rubritaleaceae</taxon>
        <taxon>Rubritalea</taxon>
    </lineage>
</organism>
<keyword evidence="3" id="KW-0808">Transferase</keyword>
<evidence type="ECO:0000256" key="11">
    <source>
        <dbReference type="ARBA" id="ARBA00038053"/>
    </source>
</evidence>
<protein>
    <recommendedName>
        <fullName evidence="12">Probable peptidoglycan glycosyltransferase FtsW</fullName>
        <ecNumber evidence="14">2.4.99.28</ecNumber>
    </recommendedName>
    <alternativeName>
        <fullName evidence="13">Cell division protein FtsW</fullName>
    </alternativeName>
    <alternativeName>
        <fullName evidence="10">Cell wall polymerase</fullName>
    </alternativeName>
    <alternativeName>
        <fullName evidence="9">Peptidoglycan polymerase</fullName>
    </alternativeName>
</protein>
<evidence type="ECO:0000256" key="12">
    <source>
        <dbReference type="ARBA" id="ARBA00041185"/>
    </source>
</evidence>
<evidence type="ECO:0000256" key="6">
    <source>
        <dbReference type="ARBA" id="ARBA00022984"/>
    </source>
</evidence>
<feature type="transmembrane region" description="Helical" evidence="16">
    <location>
        <begin position="310"/>
        <end position="334"/>
    </location>
</feature>
<feature type="transmembrane region" description="Helical" evidence="16">
    <location>
        <begin position="14"/>
        <end position="39"/>
    </location>
</feature>
<keyword evidence="5" id="KW-0133">Cell shape</keyword>
<feature type="transmembrane region" description="Helical" evidence="16">
    <location>
        <begin position="117"/>
        <end position="133"/>
    </location>
</feature>
<comment type="subcellular location">
    <subcellularLocation>
        <location evidence="1">Membrane</location>
        <topology evidence="1">Multi-pass membrane protein</topology>
    </subcellularLocation>
</comment>
<evidence type="ECO:0000256" key="4">
    <source>
        <dbReference type="ARBA" id="ARBA00022692"/>
    </source>
</evidence>
<evidence type="ECO:0000256" key="8">
    <source>
        <dbReference type="ARBA" id="ARBA00023136"/>
    </source>
</evidence>
<proteinExistence type="inferred from homology"/>
<reference evidence="17 18" key="1">
    <citation type="submission" date="2016-12" db="EMBL/GenBank/DDBJ databases">
        <title>Study of bacterial adaptation to deep sea.</title>
        <authorList>
            <person name="Song J."/>
            <person name="Yoshizawa S."/>
            <person name="Kogure K."/>
        </authorList>
    </citation>
    <scope>NUCLEOTIDE SEQUENCE [LARGE SCALE GENOMIC DNA]</scope>
    <source>
        <strain evidence="17 18">SAORIC-165</strain>
    </source>
</reference>
<dbReference type="PANTHER" id="PTHR30474:SF2">
    <property type="entry name" value="PEPTIDOGLYCAN GLYCOSYLTRANSFERASE FTSW-RELATED"/>
    <property type="match status" value="1"/>
</dbReference>
<dbReference type="InterPro" id="IPR001182">
    <property type="entry name" value="FtsW/RodA"/>
</dbReference>
<keyword evidence="4 16" id="KW-0812">Transmembrane</keyword>
<dbReference type="GO" id="GO:0009252">
    <property type="term" value="P:peptidoglycan biosynthetic process"/>
    <property type="evidence" value="ECO:0007669"/>
    <property type="project" value="UniProtKB-KW"/>
</dbReference>
<comment type="caution">
    <text evidence="17">The sequence shown here is derived from an EMBL/GenBank/DDBJ whole genome shotgun (WGS) entry which is preliminary data.</text>
</comment>
<gene>
    <name evidence="17" type="ORF">BSZ32_03075</name>
</gene>
<sequence>MITALERSADSRNAIMVCIATSLLMVLGLVMLASTSVWITEGREYSLLIKQAGCLGFGLIVSGVLAYSDYKKLRKWAWPIYSFAIFLLALCYIPGVGKEVNGETRWIQLAGFTFQPSEPAKIALMIGLAAWFAHHQAEVKTFRKGYLYPMAILGSLIGLIFFEKDMGTSAGLAAAGIALMYIAGTRGYLLLGSCLGGLGVLSAFVYTNANRMNRIMAFMNPDDPDAQRGFFYQQYRALLAWGNGGVDGLGLGNGAEKHGYLPFAHTDFIFPMVGEELGLWFALGTVFCFALIAAYGIAIAARCTDLFGRLLAAGLTCSIVVPAMMNIGVTTAVLPNTGLPLPFVSYGGTNLIFTMATVGLLISIHRSTITLTPRGERVLLAKKKSVKL</sequence>
<feature type="transmembrane region" description="Helical" evidence="16">
    <location>
        <begin position="346"/>
        <end position="364"/>
    </location>
</feature>
<comment type="catalytic activity">
    <reaction evidence="15">
        <text>[GlcNAc-(1-&gt;4)-Mur2Ac(oyl-L-Ala-gamma-D-Glu-L-Lys-D-Ala-D-Ala)](n)-di-trans,octa-cis-undecaprenyl diphosphate + beta-D-GlcNAc-(1-&gt;4)-Mur2Ac(oyl-L-Ala-gamma-D-Glu-L-Lys-D-Ala-D-Ala)-di-trans,octa-cis-undecaprenyl diphosphate = [GlcNAc-(1-&gt;4)-Mur2Ac(oyl-L-Ala-gamma-D-Glu-L-Lys-D-Ala-D-Ala)](n+1)-di-trans,octa-cis-undecaprenyl diphosphate + di-trans,octa-cis-undecaprenyl diphosphate + H(+)</text>
        <dbReference type="Rhea" id="RHEA:23708"/>
        <dbReference type="Rhea" id="RHEA-COMP:9602"/>
        <dbReference type="Rhea" id="RHEA-COMP:9603"/>
        <dbReference type="ChEBI" id="CHEBI:15378"/>
        <dbReference type="ChEBI" id="CHEBI:58405"/>
        <dbReference type="ChEBI" id="CHEBI:60033"/>
        <dbReference type="ChEBI" id="CHEBI:78435"/>
        <dbReference type="EC" id="2.4.99.28"/>
    </reaction>
</comment>
<feature type="transmembrane region" description="Helical" evidence="16">
    <location>
        <begin position="45"/>
        <end position="66"/>
    </location>
</feature>
<feature type="transmembrane region" description="Helical" evidence="16">
    <location>
        <begin position="277"/>
        <end position="298"/>
    </location>
</feature>
<dbReference type="RefSeq" id="WP_105042064.1">
    <property type="nucleotide sequence ID" value="NZ_MQWA01000001.1"/>
</dbReference>
<feature type="transmembrane region" description="Helical" evidence="16">
    <location>
        <begin position="78"/>
        <end position="97"/>
    </location>
</feature>
<dbReference type="Proteomes" id="UP000239907">
    <property type="component" value="Unassembled WGS sequence"/>
</dbReference>
<comment type="similarity">
    <text evidence="11">Belongs to the SEDS family. FtsW subfamily.</text>
</comment>
<evidence type="ECO:0000256" key="15">
    <source>
        <dbReference type="ARBA" id="ARBA00049902"/>
    </source>
</evidence>
<keyword evidence="2" id="KW-0328">Glycosyltransferase</keyword>
<dbReference type="GO" id="GO:0008360">
    <property type="term" value="P:regulation of cell shape"/>
    <property type="evidence" value="ECO:0007669"/>
    <property type="project" value="UniProtKB-KW"/>
</dbReference>
<feature type="transmembrane region" description="Helical" evidence="16">
    <location>
        <begin position="168"/>
        <end position="184"/>
    </location>
</feature>
<feature type="transmembrane region" description="Helical" evidence="16">
    <location>
        <begin position="145"/>
        <end position="162"/>
    </location>
</feature>
<dbReference type="EC" id="2.4.99.28" evidence="14"/>
<dbReference type="GO" id="GO:0032153">
    <property type="term" value="C:cell division site"/>
    <property type="evidence" value="ECO:0007669"/>
    <property type="project" value="TreeGrafter"/>
</dbReference>
<evidence type="ECO:0000256" key="13">
    <source>
        <dbReference type="ARBA" id="ARBA00041418"/>
    </source>
</evidence>
<keyword evidence="6" id="KW-0573">Peptidoglycan synthesis</keyword>
<dbReference type="Pfam" id="PF01098">
    <property type="entry name" value="FTSW_RODA_SPOVE"/>
    <property type="match status" value="1"/>
</dbReference>
<evidence type="ECO:0000256" key="5">
    <source>
        <dbReference type="ARBA" id="ARBA00022960"/>
    </source>
</evidence>
<evidence type="ECO:0000256" key="7">
    <source>
        <dbReference type="ARBA" id="ARBA00022989"/>
    </source>
</evidence>
<keyword evidence="7 16" id="KW-1133">Transmembrane helix</keyword>
<evidence type="ECO:0000256" key="9">
    <source>
        <dbReference type="ARBA" id="ARBA00032370"/>
    </source>
</evidence>
<evidence type="ECO:0000313" key="18">
    <source>
        <dbReference type="Proteomes" id="UP000239907"/>
    </source>
</evidence>
<keyword evidence="8 16" id="KW-0472">Membrane</keyword>
<dbReference type="OrthoDB" id="9812661at2"/>
<dbReference type="EMBL" id="MQWA01000001">
    <property type="protein sequence ID" value="PQJ27573.1"/>
    <property type="molecule type" value="Genomic_DNA"/>
</dbReference>
<accession>A0A2S7U048</accession>
<evidence type="ECO:0000256" key="10">
    <source>
        <dbReference type="ARBA" id="ARBA00033270"/>
    </source>
</evidence>
<evidence type="ECO:0000256" key="3">
    <source>
        <dbReference type="ARBA" id="ARBA00022679"/>
    </source>
</evidence>
<name>A0A2S7U048_9BACT</name>
<dbReference type="AlphaFoldDB" id="A0A2S7U048"/>
<evidence type="ECO:0000256" key="16">
    <source>
        <dbReference type="SAM" id="Phobius"/>
    </source>
</evidence>
<evidence type="ECO:0000256" key="14">
    <source>
        <dbReference type="ARBA" id="ARBA00044770"/>
    </source>
</evidence>
<dbReference type="GO" id="GO:0008955">
    <property type="term" value="F:peptidoglycan glycosyltransferase activity"/>
    <property type="evidence" value="ECO:0007669"/>
    <property type="project" value="UniProtKB-EC"/>
</dbReference>
<evidence type="ECO:0000256" key="1">
    <source>
        <dbReference type="ARBA" id="ARBA00004141"/>
    </source>
</evidence>
<dbReference type="PANTHER" id="PTHR30474">
    <property type="entry name" value="CELL CYCLE PROTEIN"/>
    <property type="match status" value="1"/>
</dbReference>
<dbReference type="GO" id="GO:0005886">
    <property type="term" value="C:plasma membrane"/>
    <property type="evidence" value="ECO:0007669"/>
    <property type="project" value="TreeGrafter"/>
</dbReference>